<sequence length="305" mass="35687">MSNPEEEAEIDATPENIRIRAWAKKDPNTEWVHQDWDMEVAQAKYADLILSLVEEDCPQSDFFVSCLYLLVGSYFTTNGKSISRNQIDELLSQGEQSKNQNVQHWVNRSRAFLLNPEKFGRNSWAEGGWALDEHIWRLPDEERVAIIEEITAAFHGVPRGEITLHEADVWDNYGSEEEAEQARSLDTDNCWEDIPETWIEECSSALPFLDPQSWRYYIPAYMIWTLKNYENSDSIASEWTVYTFCMLNRSKHEPDSKENDPERFQQLNQKQSAAVYLFLKYMGEHYLDAAEEAIQQYWKKFSPAE</sequence>
<dbReference type="RefSeq" id="WP_145181486.1">
    <property type="nucleotide sequence ID" value="NZ_CP036266.1"/>
</dbReference>
<protein>
    <submittedName>
        <fullName evidence="1">Uncharacterized protein</fullName>
    </submittedName>
</protein>
<dbReference type="AlphaFoldDB" id="A0A517PJY5"/>
<accession>A0A517PJY5</accession>
<keyword evidence="2" id="KW-1185">Reference proteome</keyword>
<dbReference type="EMBL" id="CP036266">
    <property type="protein sequence ID" value="QDT19685.1"/>
    <property type="molecule type" value="Genomic_DNA"/>
</dbReference>
<dbReference type="OrthoDB" id="1456570at2"/>
<proteinExistence type="predicted"/>
<dbReference type="InterPro" id="IPR046560">
    <property type="entry name" value="DUF6714"/>
</dbReference>
<reference evidence="1 2" key="1">
    <citation type="submission" date="2019-02" db="EMBL/GenBank/DDBJ databases">
        <title>Deep-cultivation of Planctomycetes and their phenomic and genomic characterization uncovers novel biology.</title>
        <authorList>
            <person name="Wiegand S."/>
            <person name="Jogler M."/>
            <person name="Boedeker C."/>
            <person name="Pinto D."/>
            <person name="Vollmers J."/>
            <person name="Rivas-Marin E."/>
            <person name="Kohn T."/>
            <person name="Peeters S.H."/>
            <person name="Heuer A."/>
            <person name="Rast P."/>
            <person name="Oberbeckmann S."/>
            <person name="Bunk B."/>
            <person name="Jeske O."/>
            <person name="Meyerdierks A."/>
            <person name="Storesund J.E."/>
            <person name="Kallscheuer N."/>
            <person name="Luecker S."/>
            <person name="Lage O.M."/>
            <person name="Pohl T."/>
            <person name="Merkel B.J."/>
            <person name="Hornburger P."/>
            <person name="Mueller R.-W."/>
            <person name="Bruemmer F."/>
            <person name="Labrenz M."/>
            <person name="Spormann A.M."/>
            <person name="Op den Camp H."/>
            <person name="Overmann J."/>
            <person name="Amann R."/>
            <person name="Jetten M.S.M."/>
            <person name="Mascher T."/>
            <person name="Medema M.H."/>
            <person name="Devos D.P."/>
            <person name="Kaster A.-K."/>
            <person name="Ovreas L."/>
            <person name="Rohde M."/>
            <person name="Galperin M.Y."/>
            <person name="Jogler C."/>
        </authorList>
    </citation>
    <scope>NUCLEOTIDE SEQUENCE [LARGE SCALE GENOMIC DNA]</scope>
    <source>
        <strain evidence="1 2">HG66A1</strain>
    </source>
</reference>
<dbReference type="Pfam" id="PF20461">
    <property type="entry name" value="DUF6714"/>
    <property type="match status" value="1"/>
</dbReference>
<name>A0A517PJY5_9PLAN</name>
<organism evidence="1 2">
    <name type="scientific">Gimesia chilikensis</name>
    <dbReference type="NCBI Taxonomy" id="2605989"/>
    <lineage>
        <taxon>Bacteria</taxon>
        <taxon>Pseudomonadati</taxon>
        <taxon>Planctomycetota</taxon>
        <taxon>Planctomycetia</taxon>
        <taxon>Planctomycetales</taxon>
        <taxon>Planctomycetaceae</taxon>
        <taxon>Gimesia</taxon>
    </lineage>
</organism>
<gene>
    <name evidence="1" type="ORF">HG66A1_14530</name>
</gene>
<evidence type="ECO:0000313" key="1">
    <source>
        <dbReference type="EMBL" id="QDT19685.1"/>
    </source>
</evidence>
<dbReference type="Proteomes" id="UP000320421">
    <property type="component" value="Chromosome"/>
</dbReference>
<evidence type="ECO:0000313" key="2">
    <source>
        <dbReference type="Proteomes" id="UP000320421"/>
    </source>
</evidence>